<dbReference type="RefSeq" id="WP_186918741.1">
    <property type="nucleotide sequence ID" value="NZ_JACOPQ010000003.1"/>
</dbReference>
<name>A0A8J6MC51_9FIRM</name>
<evidence type="ECO:0000313" key="4">
    <source>
        <dbReference type="Proteomes" id="UP000607645"/>
    </source>
</evidence>
<sequence length="126" mass="13776">MKGIHHISLKARGEENFEEVLDFYGRVLGCGVVRTWGTGAERGAMLNLGNVLLEVTANGAADLKKGHFAHIAFAVDDVDAAAERVRRAGCEIFIEPVDKRLGGEYPIRIAFCTGPAGEELEFFLER</sequence>
<comment type="caution">
    <text evidence="3">The sequence shown here is derived from an EMBL/GenBank/DDBJ whole genome shotgun (WGS) entry which is preliminary data.</text>
</comment>
<dbReference type="PANTHER" id="PTHR43048:SF6">
    <property type="entry name" value="BLR8189 PROTEIN"/>
    <property type="match status" value="1"/>
</dbReference>
<dbReference type="InterPro" id="IPR051785">
    <property type="entry name" value="MMCE/EMCE_epimerase"/>
</dbReference>
<dbReference type="SUPFAM" id="SSF54593">
    <property type="entry name" value="Glyoxalase/Bleomycin resistance protein/Dihydroxybiphenyl dioxygenase"/>
    <property type="match status" value="1"/>
</dbReference>
<dbReference type="CDD" id="cd06587">
    <property type="entry name" value="VOC"/>
    <property type="match status" value="1"/>
</dbReference>
<evidence type="ECO:0000313" key="3">
    <source>
        <dbReference type="EMBL" id="MBC5736476.1"/>
    </source>
</evidence>
<evidence type="ECO:0000256" key="1">
    <source>
        <dbReference type="ARBA" id="ARBA00022723"/>
    </source>
</evidence>
<evidence type="ECO:0000259" key="2">
    <source>
        <dbReference type="PROSITE" id="PS51819"/>
    </source>
</evidence>
<proteinExistence type="predicted"/>
<dbReference type="Proteomes" id="UP000607645">
    <property type="component" value="Unassembled WGS sequence"/>
</dbReference>
<accession>A0A8J6MC51</accession>
<dbReference type="Pfam" id="PF00903">
    <property type="entry name" value="Glyoxalase"/>
    <property type="match status" value="1"/>
</dbReference>
<keyword evidence="4" id="KW-1185">Reference proteome</keyword>
<organism evidence="3 4">
    <name type="scientific">Lawsonibacter faecis</name>
    <dbReference type="NCBI Taxonomy" id="2763052"/>
    <lineage>
        <taxon>Bacteria</taxon>
        <taxon>Bacillati</taxon>
        <taxon>Bacillota</taxon>
        <taxon>Clostridia</taxon>
        <taxon>Eubacteriales</taxon>
        <taxon>Oscillospiraceae</taxon>
        <taxon>Lawsonibacter</taxon>
    </lineage>
</organism>
<dbReference type="InterPro" id="IPR029068">
    <property type="entry name" value="Glyas_Bleomycin-R_OHBP_Dase"/>
</dbReference>
<dbReference type="EMBL" id="JACOPQ010000003">
    <property type="protein sequence ID" value="MBC5736476.1"/>
    <property type="molecule type" value="Genomic_DNA"/>
</dbReference>
<gene>
    <name evidence="3" type="ORF">H8S62_05580</name>
</gene>
<dbReference type="InterPro" id="IPR004360">
    <property type="entry name" value="Glyas_Fos-R_dOase_dom"/>
</dbReference>
<protein>
    <submittedName>
        <fullName evidence="3">VOC family protein</fullName>
    </submittedName>
</protein>
<dbReference type="GO" id="GO:0046872">
    <property type="term" value="F:metal ion binding"/>
    <property type="evidence" value="ECO:0007669"/>
    <property type="project" value="UniProtKB-KW"/>
</dbReference>
<dbReference type="GO" id="GO:0046491">
    <property type="term" value="P:L-methylmalonyl-CoA metabolic process"/>
    <property type="evidence" value="ECO:0007669"/>
    <property type="project" value="TreeGrafter"/>
</dbReference>
<feature type="domain" description="VOC" evidence="2">
    <location>
        <begin position="3"/>
        <end position="125"/>
    </location>
</feature>
<keyword evidence="1" id="KW-0479">Metal-binding</keyword>
<dbReference type="AlphaFoldDB" id="A0A8J6MC51"/>
<dbReference type="PANTHER" id="PTHR43048">
    <property type="entry name" value="METHYLMALONYL-COA EPIMERASE"/>
    <property type="match status" value="1"/>
</dbReference>
<dbReference type="PROSITE" id="PS51819">
    <property type="entry name" value="VOC"/>
    <property type="match status" value="1"/>
</dbReference>
<dbReference type="GO" id="GO:0004493">
    <property type="term" value="F:methylmalonyl-CoA epimerase activity"/>
    <property type="evidence" value="ECO:0007669"/>
    <property type="project" value="TreeGrafter"/>
</dbReference>
<reference evidence="3" key="1">
    <citation type="submission" date="2020-08" db="EMBL/GenBank/DDBJ databases">
        <title>Genome public.</title>
        <authorList>
            <person name="Liu C."/>
            <person name="Sun Q."/>
        </authorList>
    </citation>
    <scope>NUCLEOTIDE SEQUENCE</scope>
    <source>
        <strain evidence="3">NSJ-52</strain>
    </source>
</reference>
<dbReference type="InterPro" id="IPR037523">
    <property type="entry name" value="VOC_core"/>
</dbReference>
<dbReference type="Gene3D" id="3.10.180.10">
    <property type="entry name" value="2,3-Dihydroxybiphenyl 1,2-Dioxygenase, domain 1"/>
    <property type="match status" value="1"/>
</dbReference>